<evidence type="ECO:0000313" key="3">
    <source>
        <dbReference type="EMBL" id="CAK7355597.1"/>
    </source>
</evidence>
<dbReference type="PANTHER" id="PTHR31451">
    <property type="match status" value="1"/>
</dbReference>
<evidence type="ECO:0000256" key="1">
    <source>
        <dbReference type="SAM" id="Phobius"/>
    </source>
</evidence>
<evidence type="ECO:0000313" key="4">
    <source>
        <dbReference type="Proteomes" id="UP001314170"/>
    </source>
</evidence>
<protein>
    <submittedName>
        <fullName evidence="3">Uncharacterized protein</fullName>
    </submittedName>
</protein>
<gene>
    <name evidence="3" type="ORF">DCAF_LOCUS25857</name>
</gene>
<organism evidence="3 4">
    <name type="scientific">Dovyalis caffra</name>
    <dbReference type="NCBI Taxonomy" id="77055"/>
    <lineage>
        <taxon>Eukaryota</taxon>
        <taxon>Viridiplantae</taxon>
        <taxon>Streptophyta</taxon>
        <taxon>Embryophyta</taxon>
        <taxon>Tracheophyta</taxon>
        <taxon>Spermatophyta</taxon>
        <taxon>Magnoliopsida</taxon>
        <taxon>eudicotyledons</taxon>
        <taxon>Gunneridae</taxon>
        <taxon>Pentapetalae</taxon>
        <taxon>rosids</taxon>
        <taxon>fabids</taxon>
        <taxon>Malpighiales</taxon>
        <taxon>Salicaceae</taxon>
        <taxon>Flacourtieae</taxon>
        <taxon>Dovyalis</taxon>
    </lineage>
</organism>
<evidence type="ECO:0000256" key="2">
    <source>
        <dbReference type="SAM" id="SignalP"/>
    </source>
</evidence>
<dbReference type="InterPro" id="IPR017853">
    <property type="entry name" value="GH"/>
</dbReference>
<dbReference type="EMBL" id="CAWUPB010001195">
    <property type="protein sequence ID" value="CAK7355597.1"/>
    <property type="molecule type" value="Genomic_DNA"/>
</dbReference>
<feature type="transmembrane region" description="Helical" evidence="1">
    <location>
        <begin position="146"/>
        <end position="165"/>
    </location>
</feature>
<dbReference type="InterPro" id="IPR045053">
    <property type="entry name" value="MAN-like"/>
</dbReference>
<dbReference type="SUPFAM" id="SSF51445">
    <property type="entry name" value="(Trans)glycosidases"/>
    <property type="match status" value="1"/>
</dbReference>
<feature type="signal peptide" evidence="2">
    <location>
        <begin position="1"/>
        <end position="16"/>
    </location>
</feature>
<dbReference type="AlphaFoldDB" id="A0AAV1SNL6"/>
<keyword evidence="1" id="KW-1133">Transmembrane helix</keyword>
<proteinExistence type="predicted"/>
<name>A0AAV1SNL6_9ROSI</name>
<dbReference type="Proteomes" id="UP001314170">
    <property type="component" value="Unassembled WGS sequence"/>
</dbReference>
<reference evidence="3 4" key="1">
    <citation type="submission" date="2024-01" db="EMBL/GenBank/DDBJ databases">
        <authorList>
            <person name="Waweru B."/>
        </authorList>
    </citation>
    <scope>NUCLEOTIDE SEQUENCE [LARGE SCALE GENOMIC DNA]</scope>
</reference>
<keyword evidence="1" id="KW-0812">Transmembrane</keyword>
<dbReference type="PANTHER" id="PTHR31451:SF51">
    <property type="entry name" value="MANNAN ENDO-1,4-BETA-MANNOSIDASE 6"/>
    <property type="match status" value="1"/>
</dbReference>
<accession>A0AAV1SNL6</accession>
<keyword evidence="2" id="KW-0732">Signal</keyword>
<dbReference type="GO" id="GO:0016985">
    <property type="term" value="F:mannan endo-1,4-beta-mannosidase activity"/>
    <property type="evidence" value="ECO:0007669"/>
    <property type="project" value="UniProtKB-EC"/>
</dbReference>
<comment type="caution">
    <text evidence="3">The sequence shown here is derived from an EMBL/GenBank/DDBJ whole genome shotgun (WGS) entry which is preliminary data.</text>
</comment>
<dbReference type="Gene3D" id="3.20.20.80">
    <property type="entry name" value="Glycosidases"/>
    <property type="match status" value="2"/>
</dbReference>
<sequence length="186" mass="20817">MCALYLLAIIAGNLLLDNESAPSSSNTSADKDQCAVVDSAQIVVWMNMDSLAAPKSKGSSQLLISLWFNALDQVSPGVFNERVFRYVKWAKEAGITVSSSDDSFFSNPVIKDYCKAYIKAVVNRKNSFSGVRQFFWFTFESDVIEIILVFLVWLKIWIAEIAAYIKSLDKRHLVTVGVEAWIQLTS</sequence>
<keyword evidence="1" id="KW-0472">Membrane</keyword>
<keyword evidence="4" id="KW-1185">Reference proteome</keyword>
<feature type="chain" id="PRO_5043830516" evidence="2">
    <location>
        <begin position="17"/>
        <end position="186"/>
    </location>
</feature>